<gene>
    <name evidence="2" type="ORF">SAMN05877838_3922</name>
</gene>
<dbReference type="PANTHER" id="PTHR34075">
    <property type="entry name" value="BLR3430 PROTEIN"/>
    <property type="match status" value="1"/>
</dbReference>
<dbReference type="PANTHER" id="PTHR34075:SF5">
    <property type="entry name" value="BLR3430 PROTEIN"/>
    <property type="match status" value="1"/>
</dbReference>
<dbReference type="AlphaFoldDB" id="A0A286IFW7"/>
<dbReference type="Gene3D" id="6.10.30.10">
    <property type="match status" value="1"/>
</dbReference>
<sequence length="130" mass="13432">MKQSITLDYTLPEGCLQPHFEALRRGEALASKCGACGHVAFPARVLCADCGSDALGWVTLPGTARVSCRTGGAEKGVALVRFDGADAMSTVALKNPEIAGETGKLSVPENSEAGLWLLLDTVTAKGDGNV</sequence>
<keyword evidence="3" id="KW-1185">Reference proteome</keyword>
<feature type="domain" description="ChsH2 rubredoxin-like zinc ribbon" evidence="1">
    <location>
        <begin position="20"/>
        <end position="55"/>
    </location>
</feature>
<dbReference type="InterPro" id="IPR022002">
    <property type="entry name" value="ChsH2_Znr"/>
</dbReference>
<evidence type="ECO:0000313" key="2">
    <source>
        <dbReference type="EMBL" id="SOE18972.1"/>
    </source>
</evidence>
<dbReference type="Proteomes" id="UP000219465">
    <property type="component" value="Unassembled WGS sequence"/>
</dbReference>
<dbReference type="InterPro" id="IPR052513">
    <property type="entry name" value="Thioester_dehydratase-like"/>
</dbReference>
<dbReference type="Pfam" id="PF12172">
    <property type="entry name" value="zf-ChsH2"/>
    <property type="match status" value="1"/>
</dbReference>
<organism evidence="2 3">
    <name type="scientific">Hoeflea halophila</name>
    <dbReference type="NCBI Taxonomy" id="714899"/>
    <lineage>
        <taxon>Bacteria</taxon>
        <taxon>Pseudomonadati</taxon>
        <taxon>Pseudomonadota</taxon>
        <taxon>Alphaproteobacteria</taxon>
        <taxon>Hyphomicrobiales</taxon>
        <taxon>Rhizobiaceae</taxon>
        <taxon>Hoeflea</taxon>
    </lineage>
</organism>
<evidence type="ECO:0000313" key="3">
    <source>
        <dbReference type="Proteomes" id="UP000219465"/>
    </source>
</evidence>
<dbReference type="InterPro" id="IPR012340">
    <property type="entry name" value="NA-bd_OB-fold"/>
</dbReference>
<dbReference type="OrthoDB" id="7595207at2"/>
<dbReference type="SUPFAM" id="SSF50249">
    <property type="entry name" value="Nucleic acid-binding proteins"/>
    <property type="match status" value="1"/>
</dbReference>
<dbReference type="EMBL" id="OCPC01000007">
    <property type="protein sequence ID" value="SOE18972.1"/>
    <property type="molecule type" value="Genomic_DNA"/>
</dbReference>
<reference evidence="3" key="1">
    <citation type="submission" date="2017-08" db="EMBL/GenBank/DDBJ databases">
        <authorList>
            <person name="Varghese N."/>
            <person name="Submissions S."/>
        </authorList>
    </citation>
    <scope>NUCLEOTIDE SEQUENCE [LARGE SCALE GENOMIC DNA]</scope>
    <source>
        <strain evidence="3">KCTC 23107</strain>
    </source>
</reference>
<dbReference type="RefSeq" id="WP_097109445.1">
    <property type="nucleotide sequence ID" value="NZ_OCPC01000007.1"/>
</dbReference>
<evidence type="ECO:0000259" key="1">
    <source>
        <dbReference type="Pfam" id="PF12172"/>
    </source>
</evidence>
<name>A0A286IFW7_9HYPH</name>
<proteinExistence type="predicted"/>
<accession>A0A286IFW7</accession>
<protein>
    <submittedName>
        <fullName evidence="2">Rubredoxin-like zinc ribbon protein</fullName>
    </submittedName>
</protein>